<evidence type="ECO:0000313" key="8">
    <source>
        <dbReference type="Proteomes" id="UP000000305"/>
    </source>
</evidence>
<name>E9GX48_DAPPU</name>
<feature type="transmembrane region" description="Helical" evidence="6">
    <location>
        <begin position="144"/>
        <end position="161"/>
    </location>
</feature>
<feature type="transmembrane region" description="Helical" evidence="6">
    <location>
        <begin position="206"/>
        <end position="228"/>
    </location>
</feature>
<keyword evidence="8" id="KW-1185">Reference proteome</keyword>
<evidence type="ECO:0000256" key="2">
    <source>
        <dbReference type="ARBA" id="ARBA00022448"/>
    </source>
</evidence>
<feature type="transmembrane region" description="Helical" evidence="6">
    <location>
        <begin position="182"/>
        <end position="200"/>
    </location>
</feature>
<dbReference type="InParanoid" id="E9GX48"/>
<dbReference type="PANTHER" id="PTHR23505">
    <property type="entry name" value="SPINSTER"/>
    <property type="match status" value="1"/>
</dbReference>
<keyword evidence="2" id="KW-0813">Transport</keyword>
<organism evidence="7 8">
    <name type="scientific">Daphnia pulex</name>
    <name type="common">Water flea</name>
    <dbReference type="NCBI Taxonomy" id="6669"/>
    <lineage>
        <taxon>Eukaryota</taxon>
        <taxon>Metazoa</taxon>
        <taxon>Ecdysozoa</taxon>
        <taxon>Arthropoda</taxon>
        <taxon>Crustacea</taxon>
        <taxon>Branchiopoda</taxon>
        <taxon>Diplostraca</taxon>
        <taxon>Cladocera</taxon>
        <taxon>Anomopoda</taxon>
        <taxon>Daphniidae</taxon>
        <taxon>Daphnia</taxon>
    </lineage>
</organism>
<feature type="transmembrane region" description="Helical" evidence="6">
    <location>
        <begin position="35"/>
        <end position="57"/>
    </location>
</feature>
<sequence>MNPSYGAFGTSQAAKLQFEVSDEIMKLKSSTRHSWTRMAMGLLFEWLPTIFLCRFAVSDDFRPTFFKSLKENDSYSLEAEENAKKEKKEESPSIWNNAWINLSHFFHPFVLLLCLCAFVRHTAGFSWAYNSQLYFDYYYPGTDVGLWLFLVSIVGGSSGILNGGAVSDRVVKRAGLQARARVLAASKAIASPFAAGVLLLPPPNCFASLLIAYPIAEMWFGVLFAILIECIRKHITHYSNRLETDNLPVIITQISKLMGYRETLILFHPITQGLAPQWISATAASSDILEGTDNNVEMNGASQNSVTGETLVDPQLLHTRKIGGGTQAATESTLDYGKELRILKVTLPRQQGNNYANPKIVKDAVSVLHMSILEKALLVGRRRYELQALPAPLYSATPLL</sequence>
<protein>
    <submittedName>
        <fullName evidence="7">Uncharacterized protein</fullName>
    </submittedName>
</protein>
<dbReference type="PANTHER" id="PTHR23505:SF96">
    <property type="entry name" value="LP14756P"/>
    <property type="match status" value="1"/>
</dbReference>
<reference evidence="7 8" key="1">
    <citation type="journal article" date="2011" name="Science">
        <title>The ecoresponsive genome of Daphnia pulex.</title>
        <authorList>
            <person name="Colbourne J.K."/>
            <person name="Pfrender M.E."/>
            <person name="Gilbert D."/>
            <person name="Thomas W.K."/>
            <person name="Tucker A."/>
            <person name="Oakley T.H."/>
            <person name="Tokishita S."/>
            <person name="Aerts A."/>
            <person name="Arnold G.J."/>
            <person name="Basu M.K."/>
            <person name="Bauer D.J."/>
            <person name="Caceres C.E."/>
            <person name="Carmel L."/>
            <person name="Casola C."/>
            <person name="Choi J.H."/>
            <person name="Detter J.C."/>
            <person name="Dong Q."/>
            <person name="Dusheyko S."/>
            <person name="Eads B.D."/>
            <person name="Frohlich T."/>
            <person name="Geiler-Samerotte K.A."/>
            <person name="Gerlach D."/>
            <person name="Hatcher P."/>
            <person name="Jogdeo S."/>
            <person name="Krijgsveld J."/>
            <person name="Kriventseva E.V."/>
            <person name="Kultz D."/>
            <person name="Laforsch C."/>
            <person name="Lindquist E."/>
            <person name="Lopez J."/>
            <person name="Manak J.R."/>
            <person name="Muller J."/>
            <person name="Pangilinan J."/>
            <person name="Patwardhan R.P."/>
            <person name="Pitluck S."/>
            <person name="Pritham E.J."/>
            <person name="Rechtsteiner A."/>
            <person name="Rho M."/>
            <person name="Rogozin I.B."/>
            <person name="Sakarya O."/>
            <person name="Salamov A."/>
            <person name="Schaack S."/>
            <person name="Shapiro H."/>
            <person name="Shiga Y."/>
            <person name="Skalitzky C."/>
            <person name="Smith Z."/>
            <person name="Souvorov A."/>
            <person name="Sung W."/>
            <person name="Tang Z."/>
            <person name="Tsuchiya D."/>
            <person name="Tu H."/>
            <person name="Vos H."/>
            <person name="Wang M."/>
            <person name="Wolf Y.I."/>
            <person name="Yamagata H."/>
            <person name="Yamada T."/>
            <person name="Ye Y."/>
            <person name="Shaw J.R."/>
            <person name="Andrews J."/>
            <person name="Crease T.J."/>
            <person name="Tang H."/>
            <person name="Lucas S.M."/>
            <person name="Robertson H.M."/>
            <person name="Bork P."/>
            <person name="Koonin E.V."/>
            <person name="Zdobnov E.M."/>
            <person name="Grigoriev I.V."/>
            <person name="Lynch M."/>
            <person name="Boore J.L."/>
        </authorList>
    </citation>
    <scope>NUCLEOTIDE SEQUENCE [LARGE SCALE GENOMIC DNA]</scope>
</reference>
<evidence type="ECO:0000256" key="4">
    <source>
        <dbReference type="ARBA" id="ARBA00022989"/>
    </source>
</evidence>
<keyword evidence="3 6" id="KW-0812">Transmembrane</keyword>
<evidence type="ECO:0000256" key="1">
    <source>
        <dbReference type="ARBA" id="ARBA00004141"/>
    </source>
</evidence>
<dbReference type="Gene3D" id="1.20.1250.20">
    <property type="entry name" value="MFS general substrate transporter like domains"/>
    <property type="match status" value="1"/>
</dbReference>
<evidence type="ECO:0000313" key="7">
    <source>
        <dbReference type="EMBL" id="EFX75812.1"/>
    </source>
</evidence>
<dbReference type="SUPFAM" id="SSF103473">
    <property type="entry name" value="MFS general substrate transporter"/>
    <property type="match status" value="1"/>
</dbReference>
<gene>
    <name evidence="7" type="ORF">DAPPUDRAFT_322857</name>
</gene>
<dbReference type="KEGG" id="dpx:DAPPUDRAFT_322857"/>
<dbReference type="InterPro" id="IPR044770">
    <property type="entry name" value="MFS_spinster-like"/>
</dbReference>
<keyword evidence="5 6" id="KW-0472">Membrane</keyword>
<comment type="subcellular location">
    <subcellularLocation>
        <location evidence="1">Membrane</location>
        <topology evidence="1">Multi-pass membrane protein</topology>
    </subcellularLocation>
</comment>
<evidence type="ECO:0000256" key="6">
    <source>
        <dbReference type="SAM" id="Phobius"/>
    </source>
</evidence>
<accession>E9GX48</accession>
<dbReference type="OrthoDB" id="3639251at2759"/>
<dbReference type="AlphaFoldDB" id="E9GX48"/>
<dbReference type="InterPro" id="IPR036259">
    <property type="entry name" value="MFS_trans_sf"/>
</dbReference>
<dbReference type="GO" id="GO:0016020">
    <property type="term" value="C:membrane"/>
    <property type="evidence" value="ECO:0000318"/>
    <property type="project" value="GO_Central"/>
</dbReference>
<proteinExistence type="predicted"/>
<feature type="transmembrane region" description="Helical" evidence="6">
    <location>
        <begin position="109"/>
        <end position="129"/>
    </location>
</feature>
<dbReference type="EMBL" id="GL732572">
    <property type="protein sequence ID" value="EFX75812.1"/>
    <property type="molecule type" value="Genomic_DNA"/>
</dbReference>
<keyword evidence="4 6" id="KW-1133">Transmembrane helix</keyword>
<dbReference type="Proteomes" id="UP000000305">
    <property type="component" value="Unassembled WGS sequence"/>
</dbReference>
<evidence type="ECO:0000256" key="3">
    <source>
        <dbReference type="ARBA" id="ARBA00022692"/>
    </source>
</evidence>
<dbReference type="eggNOG" id="KOG1330">
    <property type="taxonomic scope" value="Eukaryota"/>
</dbReference>
<dbReference type="GO" id="GO:0022857">
    <property type="term" value="F:transmembrane transporter activity"/>
    <property type="evidence" value="ECO:0000318"/>
    <property type="project" value="GO_Central"/>
</dbReference>
<dbReference type="HOGENOM" id="CLU_689399_0_0_1"/>
<evidence type="ECO:0000256" key="5">
    <source>
        <dbReference type="ARBA" id="ARBA00023136"/>
    </source>
</evidence>